<dbReference type="InterPro" id="IPR029044">
    <property type="entry name" value="Nucleotide-diphossugar_trans"/>
</dbReference>
<dbReference type="AlphaFoldDB" id="A0A1H7KNI9"/>
<dbReference type="Proteomes" id="UP000199297">
    <property type="component" value="Unassembled WGS sequence"/>
</dbReference>
<keyword evidence="2" id="KW-1185">Reference proteome</keyword>
<dbReference type="RefSeq" id="WP_085284164.1">
    <property type="nucleotide sequence ID" value="NZ_FOBI01000003.1"/>
</dbReference>
<reference evidence="2" key="1">
    <citation type="submission" date="2016-10" db="EMBL/GenBank/DDBJ databases">
        <authorList>
            <person name="Varghese N."/>
            <person name="Submissions S."/>
        </authorList>
    </citation>
    <scope>NUCLEOTIDE SEQUENCE [LARGE SCALE GENOMIC DNA]</scope>
    <source>
        <strain evidence="2">CGMCC 1.9127</strain>
    </source>
</reference>
<evidence type="ECO:0000313" key="1">
    <source>
        <dbReference type="EMBL" id="SEK88096.1"/>
    </source>
</evidence>
<evidence type="ECO:0008006" key="3">
    <source>
        <dbReference type="Google" id="ProtNLM"/>
    </source>
</evidence>
<dbReference type="SUPFAM" id="SSF53448">
    <property type="entry name" value="Nucleotide-diphospho-sugar transferases"/>
    <property type="match status" value="1"/>
</dbReference>
<proteinExistence type="predicted"/>
<evidence type="ECO:0000313" key="2">
    <source>
        <dbReference type="Proteomes" id="UP000199297"/>
    </source>
</evidence>
<sequence length="421" mass="47507">MSKVSVAREKACAKYLAHYAEPEVQALASFPSTLYYQHAVVIPAFQETGDFIDRFVHSVLAQQACLLIVIINQPDSGLSLQQQQAQVDLSAYIKQQGETRWQHNNLYLVELNSVEQQSNSAILLVDRYNVPIPVEQGVGLARKIGADLALKLYHQGQISSSWLHSTDADAHLPDNYLSAYGQANPLLDKAVVTCCNFYHYSRHLAIHDANMRYENALRYYVAGLQYAQSPSAYFTIGSTLSFDVFAYSQARGFPKRSAGEDFYLLNKLAKLGEVAFLSDVLIKLDARPSQRVPFGTGPAVQNIMHLAQTGADYYYYHPQVFTALRTCLQAFEHLWQQRHQPELWLSELPDYIQQALSAVGLMAFINKQKNAKQQQFNKQLVVWFDSFKTLKFIHAVRDLGLANIPLEQAIATAPFSIDHLR</sequence>
<dbReference type="EMBL" id="FOBI01000003">
    <property type="protein sequence ID" value="SEK88096.1"/>
    <property type="molecule type" value="Genomic_DNA"/>
</dbReference>
<gene>
    <name evidence="1" type="ORF">SAMN05216262_103198</name>
</gene>
<protein>
    <recommendedName>
        <fullName evidence="3">Glycosyl transferase family 2</fullName>
    </recommendedName>
</protein>
<name>A0A1H7KNI9_9GAMM</name>
<organism evidence="1 2">
    <name type="scientific">Colwellia chukchiensis</name>
    <dbReference type="NCBI Taxonomy" id="641665"/>
    <lineage>
        <taxon>Bacteria</taxon>
        <taxon>Pseudomonadati</taxon>
        <taxon>Pseudomonadota</taxon>
        <taxon>Gammaproteobacteria</taxon>
        <taxon>Alteromonadales</taxon>
        <taxon>Colwelliaceae</taxon>
        <taxon>Colwellia</taxon>
    </lineage>
</organism>
<dbReference type="OrthoDB" id="6199505at2"/>
<accession>A0A1H7KNI9</accession>
<dbReference type="STRING" id="641665.GCA_002104455_02595"/>